<reference evidence="2" key="1">
    <citation type="submission" date="2017-04" db="EMBL/GenBank/DDBJ databases">
        <authorList>
            <person name="Varghese N."/>
            <person name="Submissions S."/>
        </authorList>
    </citation>
    <scope>NUCLEOTIDE SEQUENCE [LARGE SCALE GENOMIC DNA]</scope>
    <source>
        <strain evidence="2">DSM 20463</strain>
    </source>
</reference>
<name>A0A1W1UBX9_PEPAS</name>
<evidence type="ECO:0000313" key="2">
    <source>
        <dbReference type="Proteomes" id="UP000192368"/>
    </source>
</evidence>
<gene>
    <name evidence="1" type="ORF">SAMN00017477_0073</name>
</gene>
<protein>
    <submittedName>
        <fullName evidence="1">Uncharacterized protein</fullName>
    </submittedName>
</protein>
<proteinExistence type="predicted"/>
<organism evidence="1 2">
    <name type="scientific">Peptoniphilus asaccharolyticus DSM 20463</name>
    <dbReference type="NCBI Taxonomy" id="573058"/>
    <lineage>
        <taxon>Bacteria</taxon>
        <taxon>Bacillati</taxon>
        <taxon>Bacillota</taxon>
        <taxon>Tissierellia</taxon>
        <taxon>Tissierellales</taxon>
        <taxon>Peptoniphilaceae</taxon>
        <taxon>Peptoniphilus</taxon>
    </lineage>
</organism>
<dbReference type="Proteomes" id="UP000192368">
    <property type="component" value="Unassembled WGS sequence"/>
</dbReference>
<keyword evidence="2" id="KW-1185">Reference proteome</keyword>
<dbReference type="RefSeq" id="WP_084229772.1">
    <property type="nucleotide sequence ID" value="NZ_FWWR01000008.1"/>
</dbReference>
<accession>A0A1W1UBX9</accession>
<evidence type="ECO:0000313" key="1">
    <source>
        <dbReference type="EMBL" id="SMB78608.1"/>
    </source>
</evidence>
<sequence length="176" mass="20076">MPSIIFAKESNKTYSYMTLEELEKLNENELKDYLAYTLELYFSKIGHINKDGIYIIDNPELLLKQAEEGDEVAMQLYNIHNHGDTNYNTYVLYSYTGHDAFWKCVLKDQFAWLLDFMNGDMLHGLGHALQTGAWQAASEIMTQAVKMASKTAGKAVGWVYTAASVAMSAYICRNEW</sequence>
<dbReference type="STRING" id="573058.SAMN00017477_0073"/>
<dbReference type="AlphaFoldDB" id="A0A1W1UBX9"/>
<dbReference type="EMBL" id="FWWR01000008">
    <property type="protein sequence ID" value="SMB78608.1"/>
    <property type="molecule type" value="Genomic_DNA"/>
</dbReference>
<dbReference type="OrthoDB" id="3035047at2"/>